<evidence type="ECO:0000313" key="4">
    <source>
        <dbReference type="Proteomes" id="UP000076234"/>
    </source>
</evidence>
<dbReference type="STRING" id="1219058.AOA14_18740"/>
<keyword evidence="1" id="KW-0732">Signal</keyword>
<evidence type="ECO:0000256" key="1">
    <source>
        <dbReference type="SAM" id="SignalP"/>
    </source>
</evidence>
<gene>
    <name evidence="3" type="ORF">AOA14_18740</name>
</gene>
<dbReference type="RefSeq" id="WP_082820010.1">
    <property type="nucleotide sequence ID" value="NZ_CP013342.1"/>
</dbReference>
<dbReference type="KEGG" id="ster:AOA14_18740"/>
<evidence type="ECO:0000259" key="2">
    <source>
        <dbReference type="Pfam" id="PF13372"/>
    </source>
</evidence>
<proteinExistence type="predicted"/>
<feature type="domain" description="Alginate export" evidence="2">
    <location>
        <begin position="45"/>
        <end position="446"/>
    </location>
</feature>
<accession>A0A142W3J9</accession>
<dbReference type="InterPro" id="IPR025388">
    <property type="entry name" value="Alginate_export_dom"/>
</dbReference>
<evidence type="ECO:0000313" key="3">
    <source>
        <dbReference type="EMBL" id="AMU96640.1"/>
    </source>
</evidence>
<protein>
    <recommendedName>
        <fullName evidence="2">Alginate export domain-containing protein</fullName>
    </recommendedName>
</protein>
<feature type="signal peptide" evidence="1">
    <location>
        <begin position="1"/>
        <end position="23"/>
    </location>
</feature>
<feature type="chain" id="PRO_5007502700" description="Alginate export domain-containing protein" evidence="1">
    <location>
        <begin position="24"/>
        <end position="463"/>
    </location>
</feature>
<sequence length="463" mass="50829">MIARHLLSTGAIALVFWSAPALAQDSDKGEPWTLQEALGDPEGLEVSGSVRVRYEALANQFRPGLDQNDDLISIQSRIAAEYDSGPIRIGGELIDSRAYDADAGSSVGTGEVNALELVQAYVGADFGDVFGTGSSASLDAGRFVLNLGSRRLAGRNNFRNTTNAFTGAKFEFIGQDKEQLTMFYTYPQQRLPSDKASILDNKVEWDREGDDLVFWGGFFSKPKLAGSTNLELYFFALDEDDTVARSTRDRHLFTPGLRVFRDPSAGKLDYEFEYAYQFGDIRSSSAANASRQDVAAHFLHAEFGYQFAGRWQPRVALEYDLATGDDPGGKYGRFDSLYGPRRFDFGPTGIYGPLGRNNISSPGIRLEVKPSKRWDGFLFYRAAWLDSATDSFASTGVRDATGASGKFGGHQIEARARYWIVPKALRLDAGAAALFHGRFLESAPNSNGFGDTLYSYVDLTASF</sequence>
<dbReference type="Pfam" id="PF13372">
    <property type="entry name" value="Alginate_exp"/>
    <property type="match status" value="1"/>
</dbReference>
<reference evidence="3 4" key="2">
    <citation type="journal article" date="2016" name="Genome Announc.">
        <title>Complete Genome Sequence of Sphingopyxis terrae Strain 203-1 (NBRC 111660), a Polyethylene Glycol Degrader.</title>
        <authorList>
            <person name="Ohtsubo Y."/>
            <person name="Nonoyama S."/>
            <person name="Nagata Y."/>
            <person name="Numata M."/>
            <person name="Tsuchikane K."/>
            <person name="Hosoyama A."/>
            <person name="Yamazoe A."/>
            <person name="Tsuda M."/>
            <person name="Fujita N."/>
            <person name="Kawai F."/>
        </authorList>
    </citation>
    <scope>NUCLEOTIDE SEQUENCE [LARGE SCALE GENOMIC DNA]</scope>
    <source>
        <strain evidence="3 4">203-1</strain>
    </source>
</reference>
<dbReference type="InterPro" id="IPR053728">
    <property type="entry name" value="Alginate_Permeability_Chnl"/>
</dbReference>
<dbReference type="EMBL" id="CP013342">
    <property type="protein sequence ID" value="AMU96640.1"/>
    <property type="molecule type" value="Genomic_DNA"/>
</dbReference>
<organism evidence="3 4">
    <name type="scientific">Sphingopyxis terrae subsp. terrae NBRC 15098</name>
    <dbReference type="NCBI Taxonomy" id="1219058"/>
    <lineage>
        <taxon>Bacteria</taxon>
        <taxon>Pseudomonadati</taxon>
        <taxon>Pseudomonadota</taxon>
        <taxon>Alphaproteobacteria</taxon>
        <taxon>Sphingomonadales</taxon>
        <taxon>Sphingomonadaceae</taxon>
        <taxon>Sphingopyxis</taxon>
    </lineage>
</organism>
<name>A0A142W3J9_9SPHN</name>
<dbReference type="Gene3D" id="2.40.160.100">
    <property type="match status" value="1"/>
</dbReference>
<reference evidence="4" key="1">
    <citation type="submission" date="2015-11" db="EMBL/GenBank/DDBJ databases">
        <title>Complete genome sequence of a polyethylene glycol-degrading strain Sphingopyxis terrae strain 203-1 (NBRC 15098).</title>
        <authorList>
            <person name="Yoshiyuki O."/>
            <person name="Shouta N."/>
            <person name="Nagata Y."/>
            <person name="Numata M."/>
            <person name="Tsuchikane K."/>
            <person name="Hosoyama A."/>
            <person name="Yamazoe A."/>
            <person name="Tsuda M."/>
            <person name="Fujita N."/>
            <person name="Kawai F."/>
        </authorList>
    </citation>
    <scope>NUCLEOTIDE SEQUENCE [LARGE SCALE GENOMIC DNA]</scope>
    <source>
        <strain evidence="4">203-1</strain>
    </source>
</reference>
<dbReference type="AlphaFoldDB" id="A0A142W3J9"/>
<dbReference type="Proteomes" id="UP000076234">
    <property type="component" value="Chromosome"/>
</dbReference>